<protein>
    <submittedName>
        <fullName evidence="2">Uncharacterized protein</fullName>
    </submittedName>
</protein>
<sequence>MKQSFIRNVSLYARTRFFSPPCYNPSPSPQLALSTRPRLSFYSTESQSHNHEVSKDEEDDVSNEELKMQIDSYFKGNDEAIPTIFEAILKRKLTGKHEQTDKKLMEELCGKRQELLSDDEEEEDNEEIESDLDELYGNDEKAADFNQAMDKLMKEMPIKKREN</sequence>
<dbReference type="Proteomes" id="UP001457282">
    <property type="component" value="Unassembled WGS sequence"/>
</dbReference>
<proteinExistence type="predicted"/>
<feature type="region of interest" description="Disordered" evidence="1">
    <location>
        <begin position="43"/>
        <end position="63"/>
    </location>
</feature>
<organism evidence="2 3">
    <name type="scientific">Rubus argutus</name>
    <name type="common">Southern blackberry</name>
    <dbReference type="NCBI Taxonomy" id="59490"/>
    <lineage>
        <taxon>Eukaryota</taxon>
        <taxon>Viridiplantae</taxon>
        <taxon>Streptophyta</taxon>
        <taxon>Embryophyta</taxon>
        <taxon>Tracheophyta</taxon>
        <taxon>Spermatophyta</taxon>
        <taxon>Magnoliopsida</taxon>
        <taxon>eudicotyledons</taxon>
        <taxon>Gunneridae</taxon>
        <taxon>Pentapetalae</taxon>
        <taxon>rosids</taxon>
        <taxon>fabids</taxon>
        <taxon>Rosales</taxon>
        <taxon>Rosaceae</taxon>
        <taxon>Rosoideae</taxon>
        <taxon>Rosoideae incertae sedis</taxon>
        <taxon>Rubus</taxon>
    </lineage>
</organism>
<evidence type="ECO:0000313" key="2">
    <source>
        <dbReference type="EMBL" id="KAK9925818.1"/>
    </source>
</evidence>
<gene>
    <name evidence="2" type="ORF">M0R45_023083</name>
</gene>
<evidence type="ECO:0000313" key="3">
    <source>
        <dbReference type="Proteomes" id="UP001457282"/>
    </source>
</evidence>
<evidence type="ECO:0000256" key="1">
    <source>
        <dbReference type="SAM" id="MobiDB-lite"/>
    </source>
</evidence>
<accession>A0AAW1WNT2</accession>
<dbReference type="AlphaFoldDB" id="A0AAW1WNT2"/>
<name>A0AAW1WNT2_RUBAR</name>
<dbReference type="EMBL" id="JBEDUW010000005">
    <property type="protein sequence ID" value="KAK9925818.1"/>
    <property type="molecule type" value="Genomic_DNA"/>
</dbReference>
<keyword evidence="3" id="KW-1185">Reference proteome</keyword>
<reference evidence="2 3" key="1">
    <citation type="journal article" date="2023" name="G3 (Bethesda)">
        <title>A chromosome-length genome assembly and annotation of blackberry (Rubus argutus, cv. 'Hillquist').</title>
        <authorList>
            <person name="Bruna T."/>
            <person name="Aryal R."/>
            <person name="Dudchenko O."/>
            <person name="Sargent D.J."/>
            <person name="Mead D."/>
            <person name="Buti M."/>
            <person name="Cavallini A."/>
            <person name="Hytonen T."/>
            <person name="Andres J."/>
            <person name="Pham M."/>
            <person name="Weisz D."/>
            <person name="Mascagni F."/>
            <person name="Usai G."/>
            <person name="Natali L."/>
            <person name="Bassil N."/>
            <person name="Fernandez G.E."/>
            <person name="Lomsadze A."/>
            <person name="Armour M."/>
            <person name="Olukolu B."/>
            <person name="Poorten T."/>
            <person name="Britton C."/>
            <person name="Davik J."/>
            <person name="Ashrafi H."/>
            <person name="Aiden E.L."/>
            <person name="Borodovsky M."/>
            <person name="Worthington M."/>
        </authorList>
    </citation>
    <scope>NUCLEOTIDE SEQUENCE [LARGE SCALE GENOMIC DNA]</scope>
    <source>
        <strain evidence="2">PI 553951</strain>
    </source>
</reference>
<comment type="caution">
    <text evidence="2">The sequence shown here is derived from an EMBL/GenBank/DDBJ whole genome shotgun (WGS) entry which is preliminary data.</text>
</comment>